<comment type="subcellular location">
    <subcellularLocation>
        <location evidence="1">Membrane</location>
    </subcellularLocation>
</comment>
<accession>A0A0K9P2K0</accession>
<proteinExistence type="predicted"/>
<keyword evidence="8" id="KW-1185">Reference proteome</keyword>
<dbReference type="Pfam" id="PF04576">
    <property type="entry name" value="Zein-binding"/>
    <property type="match status" value="1"/>
</dbReference>
<keyword evidence="3" id="KW-1133">Transmembrane helix</keyword>
<dbReference type="OrthoDB" id="1105498at2759"/>
<evidence type="ECO:0000259" key="6">
    <source>
        <dbReference type="PROSITE" id="PS51775"/>
    </source>
</evidence>
<dbReference type="STRING" id="29655.A0A0K9P2K0"/>
<evidence type="ECO:0000256" key="4">
    <source>
        <dbReference type="ARBA" id="ARBA00023136"/>
    </source>
</evidence>
<organism evidence="7 8">
    <name type="scientific">Zostera marina</name>
    <name type="common">Eelgrass</name>
    <dbReference type="NCBI Taxonomy" id="29655"/>
    <lineage>
        <taxon>Eukaryota</taxon>
        <taxon>Viridiplantae</taxon>
        <taxon>Streptophyta</taxon>
        <taxon>Embryophyta</taxon>
        <taxon>Tracheophyta</taxon>
        <taxon>Spermatophyta</taxon>
        <taxon>Magnoliopsida</taxon>
        <taxon>Liliopsida</taxon>
        <taxon>Zosteraceae</taxon>
        <taxon>Zostera</taxon>
    </lineage>
</organism>
<keyword evidence="5" id="KW-0175">Coiled coil</keyword>
<keyword evidence="4" id="KW-0472">Membrane</keyword>
<feature type="domain" description="GTD-binding" evidence="6">
    <location>
        <begin position="31"/>
        <end position="129"/>
    </location>
</feature>
<dbReference type="EMBL" id="LFYR01001351">
    <property type="protein sequence ID" value="KMZ62477.1"/>
    <property type="molecule type" value="Genomic_DNA"/>
</dbReference>
<evidence type="ECO:0000256" key="5">
    <source>
        <dbReference type="SAM" id="Coils"/>
    </source>
</evidence>
<dbReference type="GO" id="GO:0016020">
    <property type="term" value="C:membrane"/>
    <property type="evidence" value="ECO:0007669"/>
    <property type="project" value="UniProtKB-SubCell"/>
</dbReference>
<dbReference type="Proteomes" id="UP000036987">
    <property type="component" value="Unassembled WGS sequence"/>
</dbReference>
<dbReference type="InterPro" id="IPR007656">
    <property type="entry name" value="GTD-bd"/>
</dbReference>
<gene>
    <name evidence="7" type="ORF">ZOSMA_45G00150</name>
</gene>
<comment type="caution">
    <text evidence="7">The sequence shown here is derived from an EMBL/GenBank/DDBJ whole genome shotgun (WGS) entry which is preliminary data.</text>
</comment>
<keyword evidence="2" id="KW-0812">Transmembrane</keyword>
<name>A0A0K9P2K0_ZOSMR</name>
<dbReference type="GO" id="GO:0080115">
    <property type="term" value="F:myosin XI tail binding"/>
    <property type="evidence" value="ECO:0007669"/>
    <property type="project" value="UniProtKB-ARBA"/>
</dbReference>
<dbReference type="PANTHER" id="PTHR31422:SF1">
    <property type="entry name" value="GTD-BINDING DOMAIN-CONTAINING PROTEIN"/>
    <property type="match status" value="1"/>
</dbReference>
<evidence type="ECO:0000313" key="8">
    <source>
        <dbReference type="Proteomes" id="UP000036987"/>
    </source>
</evidence>
<evidence type="ECO:0000313" key="7">
    <source>
        <dbReference type="EMBL" id="KMZ62477.1"/>
    </source>
</evidence>
<reference evidence="8" key="1">
    <citation type="journal article" date="2016" name="Nature">
        <title>The genome of the seagrass Zostera marina reveals angiosperm adaptation to the sea.</title>
        <authorList>
            <person name="Olsen J.L."/>
            <person name="Rouze P."/>
            <person name="Verhelst B."/>
            <person name="Lin Y.-C."/>
            <person name="Bayer T."/>
            <person name="Collen J."/>
            <person name="Dattolo E."/>
            <person name="De Paoli E."/>
            <person name="Dittami S."/>
            <person name="Maumus F."/>
            <person name="Michel G."/>
            <person name="Kersting A."/>
            <person name="Lauritano C."/>
            <person name="Lohaus R."/>
            <person name="Toepel M."/>
            <person name="Tonon T."/>
            <person name="Vanneste K."/>
            <person name="Amirebrahimi M."/>
            <person name="Brakel J."/>
            <person name="Bostroem C."/>
            <person name="Chovatia M."/>
            <person name="Grimwood J."/>
            <person name="Jenkins J.W."/>
            <person name="Jueterbock A."/>
            <person name="Mraz A."/>
            <person name="Stam W.T."/>
            <person name="Tice H."/>
            <person name="Bornberg-Bauer E."/>
            <person name="Green P.J."/>
            <person name="Pearson G.A."/>
            <person name="Procaccini G."/>
            <person name="Duarte C.M."/>
            <person name="Schmutz J."/>
            <person name="Reusch T.B.H."/>
            <person name="Van de Peer Y."/>
        </authorList>
    </citation>
    <scope>NUCLEOTIDE SEQUENCE [LARGE SCALE GENOMIC DNA]</scope>
    <source>
        <strain evidence="8">cv. Finnish</strain>
    </source>
</reference>
<sequence length="420" mass="48386">MLYCYACLSGKFHYQSLHKFVYICFVAMEESEAESVMETLSHQELLMQKLRSELEEEREASASSANEALSMILRLQAEKAAEKMEAWQYKIMTEGKMRHDEESLLIFEDLLYQKDLEIASLKFQVEDFVDKLSDFTKNNSSENTVGSNSSECVRRTSSLPSCKINKVCCQIESSSVYKESEPVGLNSAYSDEHGNKNKAFNHEKSALEPNSNVSENRDCVYRQLIRRTVKEESPNLIRCLEEEKTNDDGDQNPSCLVLQRPKAHTSMDVTTASTAGSMDSTRDIFEVPHYHRARNPADLEFSKTLTTELPRSSSLSISTSKKEIIPNDHQHCRKQRSNFVDSELKQLDNRVGKLEEVCLREEEHMKLLRDIHVQLKLLQLCFTNQNNKNNEVDKEKSRKKKMDIEESFISLTEVMPSFWI</sequence>
<evidence type="ECO:0000256" key="2">
    <source>
        <dbReference type="ARBA" id="ARBA00022692"/>
    </source>
</evidence>
<dbReference type="PANTHER" id="PTHR31422">
    <property type="entry name" value="BNAANNG28530D PROTEIN"/>
    <property type="match status" value="1"/>
</dbReference>
<dbReference type="PROSITE" id="PS51775">
    <property type="entry name" value="GTD_BINDING"/>
    <property type="match status" value="1"/>
</dbReference>
<feature type="coiled-coil region" evidence="5">
    <location>
        <begin position="40"/>
        <end position="67"/>
    </location>
</feature>
<dbReference type="AlphaFoldDB" id="A0A0K9P2K0"/>
<evidence type="ECO:0000256" key="1">
    <source>
        <dbReference type="ARBA" id="ARBA00004370"/>
    </source>
</evidence>
<protein>
    <recommendedName>
        <fullName evidence="6">GTD-binding domain-containing protein</fullName>
    </recommendedName>
</protein>
<evidence type="ECO:0000256" key="3">
    <source>
        <dbReference type="ARBA" id="ARBA00022989"/>
    </source>
</evidence>